<feature type="region of interest" description="Disordered" evidence="1">
    <location>
        <begin position="1"/>
        <end position="59"/>
    </location>
</feature>
<feature type="compositionally biased region" description="Low complexity" evidence="1">
    <location>
        <begin position="160"/>
        <end position="170"/>
    </location>
</feature>
<feature type="compositionally biased region" description="Basic residues" evidence="1">
    <location>
        <begin position="524"/>
        <end position="534"/>
    </location>
</feature>
<feature type="region of interest" description="Disordered" evidence="1">
    <location>
        <begin position="231"/>
        <end position="299"/>
    </location>
</feature>
<protein>
    <recommendedName>
        <fullName evidence="4">Protein IBD2</fullName>
    </recommendedName>
</protein>
<dbReference type="AlphaFoldDB" id="A0A6A6Q0B2"/>
<proteinExistence type="predicted"/>
<dbReference type="GeneID" id="54473915"/>
<feature type="compositionally biased region" description="Pro residues" evidence="1">
    <location>
        <begin position="1"/>
        <end position="11"/>
    </location>
</feature>
<feature type="region of interest" description="Disordered" evidence="1">
    <location>
        <begin position="160"/>
        <end position="195"/>
    </location>
</feature>
<dbReference type="RefSeq" id="XP_033591692.1">
    <property type="nucleotide sequence ID" value="XM_033732913.1"/>
</dbReference>
<feature type="region of interest" description="Disordered" evidence="1">
    <location>
        <begin position="521"/>
        <end position="616"/>
    </location>
</feature>
<evidence type="ECO:0000256" key="1">
    <source>
        <dbReference type="SAM" id="MobiDB-lite"/>
    </source>
</evidence>
<keyword evidence="3" id="KW-1185">Reference proteome</keyword>
<feature type="region of interest" description="Disordered" evidence="1">
    <location>
        <begin position="381"/>
        <end position="469"/>
    </location>
</feature>
<feature type="compositionally biased region" description="Acidic residues" evidence="1">
    <location>
        <begin position="571"/>
        <end position="586"/>
    </location>
</feature>
<feature type="compositionally biased region" description="Low complexity" evidence="1">
    <location>
        <begin position="423"/>
        <end position="434"/>
    </location>
</feature>
<sequence length="616" mass="65836">MATATSPPPFSTSPSLSIARSPDTASPLFPERAIRPLPRSRLKAKLSPEQASSITYPPDPVPASPVLSFGGKENAAPGGNLHGRMSNGLAVHEQYLHHAHHPHHETAMHSHCTCGEEVDSGDEEIEFDHPDFRYASPTPNGTVADTVLDSVQRRLMAAKAAPSASAASSADGYESFENTSNKKKRKIPLSAASSMHQTHLSAEMASLGLNGPLDGTMDAIRDGATAAKGEYYPPMPASSSAGAGTGISGAGRGRYGRQNGRSDHGIRRPLASSSMNSVNGYHPRMPARSSGEMKRASDAEIENTGGIISQAIKSAAEQGSMTPQKGQELVSLLQTATSNDAAPTNSKTQFTFSVESESATKMVDQHAAAIAAFQNPYAGQSGNARGNMNGQIPGPKGSGASSAHSTPSLRQTNGAAQMPAGRQPPNSLPPQQAAQPPPLPAAPKLRRRPSREYAHAARQRRLQQEYSNYHHRPTKDNMWICEFCEYESIFGVQPLALIRQYEIKDRRERKRQEEKRRLLEKAKAKNRKGKKGGKKGGGNTNNANSAAAANLNAAGGAGQQQPYDPNLLPPDGDEYYDDEEYGDEYEPMGPDDQYPADYYSPPPVGVGTTSRDRQGG</sequence>
<feature type="compositionally biased region" description="Low complexity" evidence="1">
    <location>
        <begin position="540"/>
        <end position="554"/>
    </location>
</feature>
<evidence type="ECO:0000313" key="2">
    <source>
        <dbReference type="EMBL" id="KAF2485123.1"/>
    </source>
</evidence>
<dbReference type="Proteomes" id="UP000799767">
    <property type="component" value="Unassembled WGS sequence"/>
</dbReference>
<feature type="compositionally biased region" description="Polar residues" evidence="1">
    <location>
        <begin position="399"/>
        <end position="415"/>
    </location>
</feature>
<reference evidence="2" key="1">
    <citation type="journal article" date="2020" name="Stud. Mycol.">
        <title>101 Dothideomycetes genomes: a test case for predicting lifestyles and emergence of pathogens.</title>
        <authorList>
            <person name="Haridas S."/>
            <person name="Albert R."/>
            <person name="Binder M."/>
            <person name="Bloem J."/>
            <person name="Labutti K."/>
            <person name="Salamov A."/>
            <person name="Andreopoulos B."/>
            <person name="Baker S."/>
            <person name="Barry K."/>
            <person name="Bills G."/>
            <person name="Bluhm B."/>
            <person name="Cannon C."/>
            <person name="Castanera R."/>
            <person name="Culley D."/>
            <person name="Daum C."/>
            <person name="Ezra D."/>
            <person name="Gonzalez J."/>
            <person name="Henrissat B."/>
            <person name="Kuo A."/>
            <person name="Liang C."/>
            <person name="Lipzen A."/>
            <person name="Lutzoni F."/>
            <person name="Magnuson J."/>
            <person name="Mondo S."/>
            <person name="Nolan M."/>
            <person name="Ohm R."/>
            <person name="Pangilinan J."/>
            <person name="Park H.-J."/>
            <person name="Ramirez L."/>
            <person name="Alfaro M."/>
            <person name="Sun H."/>
            <person name="Tritt A."/>
            <person name="Yoshinaga Y."/>
            <person name="Zwiers L.-H."/>
            <person name="Turgeon B."/>
            <person name="Goodwin S."/>
            <person name="Spatafora J."/>
            <person name="Crous P."/>
            <person name="Grigoriev I."/>
        </authorList>
    </citation>
    <scope>NUCLEOTIDE SEQUENCE</scope>
    <source>
        <strain evidence="2">CBS 113389</strain>
    </source>
</reference>
<feature type="compositionally biased region" description="Polar residues" evidence="1">
    <location>
        <begin position="381"/>
        <end position="390"/>
    </location>
</feature>
<accession>A0A6A6Q0B2</accession>
<organism evidence="2 3">
    <name type="scientific">Neohortaea acidophila</name>
    <dbReference type="NCBI Taxonomy" id="245834"/>
    <lineage>
        <taxon>Eukaryota</taxon>
        <taxon>Fungi</taxon>
        <taxon>Dikarya</taxon>
        <taxon>Ascomycota</taxon>
        <taxon>Pezizomycotina</taxon>
        <taxon>Dothideomycetes</taxon>
        <taxon>Dothideomycetidae</taxon>
        <taxon>Mycosphaerellales</taxon>
        <taxon>Teratosphaeriaceae</taxon>
        <taxon>Neohortaea</taxon>
    </lineage>
</organism>
<gene>
    <name evidence="2" type="ORF">BDY17DRAFT_292977</name>
</gene>
<dbReference type="OrthoDB" id="4174342at2759"/>
<feature type="compositionally biased region" description="Gly residues" evidence="1">
    <location>
        <begin position="243"/>
        <end position="253"/>
    </location>
</feature>
<dbReference type="EMBL" id="MU001633">
    <property type="protein sequence ID" value="KAF2485123.1"/>
    <property type="molecule type" value="Genomic_DNA"/>
</dbReference>
<evidence type="ECO:0008006" key="4">
    <source>
        <dbReference type="Google" id="ProtNLM"/>
    </source>
</evidence>
<name>A0A6A6Q0B2_9PEZI</name>
<evidence type="ECO:0000313" key="3">
    <source>
        <dbReference type="Proteomes" id="UP000799767"/>
    </source>
</evidence>